<name>I3SSA8_LOTJA</name>
<accession>I3SSA8</accession>
<organism evidence="1">
    <name type="scientific">Lotus japonicus</name>
    <name type="common">Lotus corniculatus var. japonicus</name>
    <dbReference type="NCBI Taxonomy" id="34305"/>
    <lineage>
        <taxon>Eukaryota</taxon>
        <taxon>Viridiplantae</taxon>
        <taxon>Streptophyta</taxon>
        <taxon>Embryophyta</taxon>
        <taxon>Tracheophyta</taxon>
        <taxon>Spermatophyta</taxon>
        <taxon>Magnoliopsida</taxon>
        <taxon>eudicotyledons</taxon>
        <taxon>Gunneridae</taxon>
        <taxon>Pentapetalae</taxon>
        <taxon>rosids</taxon>
        <taxon>fabids</taxon>
        <taxon>Fabales</taxon>
        <taxon>Fabaceae</taxon>
        <taxon>Papilionoideae</taxon>
        <taxon>50 kb inversion clade</taxon>
        <taxon>NPAAA clade</taxon>
        <taxon>Hologalegina</taxon>
        <taxon>robinioid clade</taxon>
        <taxon>Loteae</taxon>
        <taxon>Lotus</taxon>
    </lineage>
</organism>
<sequence length="142" mass="15333">MGMEAITTLTRKNMDLEVSRATNAHHNARGGAAGPSTTNLACFSAKSAAGLASVCPRVIMGTKLCALATTTGRPREEVPSALKHVLHLIKRDSFLYIYDIISLTPCSLLCPNQNTCLLALCNKAMFGYLLWTLAYISSQKNE</sequence>
<protein>
    <submittedName>
        <fullName evidence="1">Uncharacterized protein</fullName>
    </submittedName>
</protein>
<dbReference type="AlphaFoldDB" id="I3SSA8"/>
<dbReference type="EMBL" id="BT143356">
    <property type="protein sequence ID" value="AFK43150.1"/>
    <property type="molecule type" value="mRNA"/>
</dbReference>
<evidence type="ECO:0000313" key="1">
    <source>
        <dbReference type="EMBL" id="AFK43150.1"/>
    </source>
</evidence>
<reference evidence="1" key="1">
    <citation type="submission" date="2012-05" db="EMBL/GenBank/DDBJ databases">
        <authorList>
            <person name="Krishnakumar V."/>
            <person name="Cheung F."/>
            <person name="Xiao Y."/>
            <person name="Chan A."/>
            <person name="Moskal W.A."/>
            <person name="Town C.D."/>
        </authorList>
    </citation>
    <scope>NUCLEOTIDE SEQUENCE</scope>
</reference>
<proteinExistence type="evidence at transcript level"/>